<gene>
    <name evidence="1" type="ORF">TVY486_0401730</name>
</gene>
<accession>G0TU73</accession>
<name>G0TU73_TRYVY</name>
<sequence>MYTSKCKHVDTRVGRAGVTALTKAHLKQGSACLAGDITSAPSTAHANKAAFLPTKRTDTLTDEPPQAQTTTSQRECRLIFIQLYHCYPQSGYDFGANSTGRYPNSICNRLPPICIVDCATPFLPPSGSSVPQAKQICIIHRAAQGRNRCDCQQITL</sequence>
<dbReference type="AlphaFoldDB" id="G0TU73"/>
<organism evidence="1">
    <name type="scientific">Trypanosoma vivax (strain Y486)</name>
    <dbReference type="NCBI Taxonomy" id="1055687"/>
    <lineage>
        <taxon>Eukaryota</taxon>
        <taxon>Discoba</taxon>
        <taxon>Euglenozoa</taxon>
        <taxon>Kinetoplastea</taxon>
        <taxon>Metakinetoplastina</taxon>
        <taxon>Trypanosomatida</taxon>
        <taxon>Trypanosomatidae</taxon>
        <taxon>Trypanosoma</taxon>
        <taxon>Duttonella</taxon>
    </lineage>
</organism>
<dbReference type="EMBL" id="HE573020">
    <property type="protein sequence ID" value="CCC47507.1"/>
    <property type="molecule type" value="Genomic_DNA"/>
</dbReference>
<proteinExistence type="predicted"/>
<reference evidence="1" key="1">
    <citation type="journal article" date="2012" name="Proc. Natl. Acad. Sci. U.S.A.">
        <title>Antigenic diversity is generated by distinct evolutionary mechanisms in African trypanosome species.</title>
        <authorList>
            <person name="Jackson A.P."/>
            <person name="Berry A."/>
            <person name="Aslett M."/>
            <person name="Allison H.C."/>
            <person name="Burton P."/>
            <person name="Vavrova-Anderson J."/>
            <person name="Brown R."/>
            <person name="Browne H."/>
            <person name="Corton N."/>
            <person name="Hauser H."/>
            <person name="Gamble J."/>
            <person name="Gilderthorp R."/>
            <person name="Marcello L."/>
            <person name="McQuillan J."/>
            <person name="Otto T.D."/>
            <person name="Quail M.A."/>
            <person name="Sanders M.J."/>
            <person name="van Tonder A."/>
            <person name="Ginger M.L."/>
            <person name="Field M.C."/>
            <person name="Barry J.D."/>
            <person name="Hertz-Fowler C."/>
            <person name="Berriman M."/>
        </authorList>
    </citation>
    <scope>NUCLEOTIDE SEQUENCE</scope>
    <source>
        <strain evidence="1">Y486</strain>
    </source>
</reference>
<evidence type="ECO:0000313" key="1">
    <source>
        <dbReference type="EMBL" id="CCC47507.1"/>
    </source>
</evidence>
<protein>
    <submittedName>
        <fullName evidence="1">Uncharacterized protein</fullName>
    </submittedName>
</protein>